<keyword evidence="2" id="KW-1185">Reference proteome</keyword>
<comment type="caution">
    <text evidence="1">The sequence shown here is derived from an EMBL/GenBank/DDBJ whole genome shotgun (WGS) entry which is preliminary data.</text>
</comment>
<organism evidence="1 2">
    <name type="scientific">Rhodopirellula maiorica SM1</name>
    <dbReference type="NCBI Taxonomy" id="1265738"/>
    <lineage>
        <taxon>Bacteria</taxon>
        <taxon>Pseudomonadati</taxon>
        <taxon>Planctomycetota</taxon>
        <taxon>Planctomycetia</taxon>
        <taxon>Pirellulales</taxon>
        <taxon>Pirellulaceae</taxon>
        <taxon>Novipirellula</taxon>
    </lineage>
</organism>
<protein>
    <submittedName>
        <fullName evidence="1">Uncharacterized protein</fullName>
    </submittedName>
</protein>
<sequence length="99" mass="11417">MIVNDYYVDMLDSATNAPYIRRILTLRSSSGETNVIFRAATGKTIQHADDDSFLVNDRLQIRVDRKHTGTIVDQPDAQHLRIPLKVDENEQQLVLEYSW</sequence>
<name>M5RX75_9BACT</name>
<evidence type="ECO:0000313" key="2">
    <source>
        <dbReference type="Proteomes" id="UP000011991"/>
    </source>
</evidence>
<accession>M5RX75</accession>
<dbReference type="PATRIC" id="fig|1265738.3.peg.4551"/>
<dbReference type="Proteomes" id="UP000011991">
    <property type="component" value="Unassembled WGS sequence"/>
</dbReference>
<proteinExistence type="predicted"/>
<dbReference type="AlphaFoldDB" id="M5RX75"/>
<reference evidence="1 2" key="1">
    <citation type="journal article" date="2013" name="Mar. Genomics">
        <title>Expression of sulfatases in Rhodopirellula baltica and the diversity of sulfatases in the genus Rhodopirellula.</title>
        <authorList>
            <person name="Wegner C.E."/>
            <person name="Richter-Heitmann T."/>
            <person name="Klindworth A."/>
            <person name="Klockow C."/>
            <person name="Richter M."/>
            <person name="Achstetter T."/>
            <person name="Glockner F.O."/>
            <person name="Harder J."/>
        </authorList>
    </citation>
    <scope>NUCLEOTIDE SEQUENCE [LARGE SCALE GENOMIC DNA]</scope>
    <source>
        <strain evidence="1 2">SM1</strain>
    </source>
</reference>
<evidence type="ECO:0000313" key="1">
    <source>
        <dbReference type="EMBL" id="EMI18549.1"/>
    </source>
</evidence>
<gene>
    <name evidence="1" type="ORF">RMSM_04533</name>
</gene>
<dbReference type="EMBL" id="ANOG01000650">
    <property type="protein sequence ID" value="EMI18549.1"/>
    <property type="molecule type" value="Genomic_DNA"/>
</dbReference>